<dbReference type="InParanoid" id="C5KDU3"/>
<dbReference type="Proteomes" id="UP000007800">
    <property type="component" value="Unassembled WGS sequence"/>
</dbReference>
<accession>C5KDU3</accession>
<proteinExistence type="predicted"/>
<sequence length="660" mass="73888">MSSPVHRITVRSLTMLPSTRRTFLRVYSTVAAPREDITNKRIPIEWLKYCPECVKKDNTTSEKGANNVHYSLWKRTLTEAGDLLDSTGMLVDEQTPSRRVFDMCDLTYAFAECAVHHIPKRKCEELVKRGVPVRILNYFIEDPERFDRLTNVQLGRLIWSMSVLRLLRSNDAAKAITEALRKNERYKNLTGRNLVRVAGALKGIKQVHPGRRHLGDRIMGQILRQRNELQKMGLLVEGLRAAGKLTVVNSVTQHKLVDLFLKVIVPQADTAQLMAIPGCLDSIKLGDDVVFEEWVNRFLSMLTEGQSDGLHLSKDDAAEAAFGKTLKALCRFQVGPPGLTSSALGILTKRISAFVRQGEDGQAPSLSNGALITVICGFRSLGHDSYVGMSQKKMREHAAELTQLLTVCFDAVKVSALSSEELLRLAVRAADINTDDSGLLRSVRIPDEHLQRLRDEIVKVSMETAYTSEELLKLLKASDALGWDCDMVCRAIIADSERNPSLCVKSLPFLKLDGSHSPQAEVYRKALHSSVGREAAECMVQVMSMKERHPKELLRVVFDNALSALEVSDLSTPQILAGLASGACDAVTMEKILLELAERLPKITSTQIERVSYDYYDHAMENVNPELRRKMSRRFREFARLSSNSEIVSAWRDAAFNLNQ</sequence>
<dbReference type="OMA" id="HAMENVN"/>
<evidence type="ECO:0000313" key="1">
    <source>
        <dbReference type="EMBL" id="EER17396.1"/>
    </source>
</evidence>
<evidence type="ECO:0000313" key="2">
    <source>
        <dbReference type="Proteomes" id="UP000007800"/>
    </source>
</evidence>
<protein>
    <submittedName>
        <fullName evidence="1">Uncharacterized protein</fullName>
    </submittedName>
</protein>
<dbReference type="GeneID" id="9062527"/>
<reference evidence="1 2" key="1">
    <citation type="submission" date="2008-07" db="EMBL/GenBank/DDBJ databases">
        <authorList>
            <person name="El-Sayed N."/>
            <person name="Caler E."/>
            <person name="Inman J."/>
            <person name="Amedeo P."/>
            <person name="Hass B."/>
            <person name="Wortman J."/>
        </authorList>
    </citation>
    <scope>NUCLEOTIDE SEQUENCE [LARGE SCALE GENOMIC DNA]</scope>
    <source>
        <strain evidence="2">ATCC 50983 / TXsc</strain>
    </source>
</reference>
<name>C5KDU3_PERM5</name>
<dbReference type="AlphaFoldDB" id="C5KDU3"/>
<keyword evidence="2" id="KW-1185">Reference proteome</keyword>
<dbReference type="EMBL" id="GG672124">
    <property type="protein sequence ID" value="EER17396.1"/>
    <property type="molecule type" value="Genomic_DNA"/>
</dbReference>
<gene>
    <name evidence="1" type="ORF">Pmar_PMAR022346</name>
</gene>
<dbReference type="RefSeq" id="XP_002785600.1">
    <property type="nucleotide sequence ID" value="XM_002785554.1"/>
</dbReference>
<organism evidence="2">
    <name type="scientific">Perkinsus marinus (strain ATCC 50983 / TXsc)</name>
    <dbReference type="NCBI Taxonomy" id="423536"/>
    <lineage>
        <taxon>Eukaryota</taxon>
        <taxon>Sar</taxon>
        <taxon>Alveolata</taxon>
        <taxon>Perkinsozoa</taxon>
        <taxon>Perkinsea</taxon>
        <taxon>Perkinsida</taxon>
        <taxon>Perkinsidae</taxon>
        <taxon>Perkinsus</taxon>
    </lineage>
</organism>